<dbReference type="InterPro" id="IPR004363">
    <property type="entry name" value="Methylgl_synth"/>
</dbReference>
<organism evidence="2 3">
    <name type="scientific">Georhizobium profundi</name>
    <dbReference type="NCBI Taxonomy" id="2341112"/>
    <lineage>
        <taxon>Bacteria</taxon>
        <taxon>Pseudomonadati</taxon>
        <taxon>Pseudomonadota</taxon>
        <taxon>Alphaproteobacteria</taxon>
        <taxon>Hyphomicrobiales</taxon>
        <taxon>Rhizobiaceae</taxon>
        <taxon>Georhizobium</taxon>
    </lineage>
</organism>
<dbReference type="KEGG" id="abaw:D5400_16455"/>
<feature type="domain" description="DAGKc" evidence="1">
    <location>
        <begin position="1"/>
        <end position="131"/>
    </location>
</feature>
<dbReference type="Gene3D" id="3.40.50.10330">
    <property type="entry name" value="Probable inorganic polyphosphate/atp-NAD kinase, domain 1"/>
    <property type="match status" value="1"/>
</dbReference>
<dbReference type="GO" id="GO:0016301">
    <property type="term" value="F:kinase activity"/>
    <property type="evidence" value="ECO:0007669"/>
    <property type="project" value="UniProtKB-KW"/>
</dbReference>
<dbReference type="PROSITE" id="PS50146">
    <property type="entry name" value="DAGK"/>
    <property type="match status" value="1"/>
</dbReference>
<dbReference type="EMBL" id="CP032509">
    <property type="protein sequence ID" value="AZN73889.1"/>
    <property type="molecule type" value="Genomic_DNA"/>
</dbReference>
<protein>
    <submittedName>
        <fullName evidence="2">Diacylglycerol kinase family lipid kinase</fullName>
    </submittedName>
</protein>
<dbReference type="GO" id="GO:0019242">
    <property type="term" value="P:methylglyoxal biosynthetic process"/>
    <property type="evidence" value="ECO:0007669"/>
    <property type="project" value="InterPro"/>
</dbReference>
<dbReference type="OrthoDB" id="9815110at2"/>
<dbReference type="Pfam" id="PF00781">
    <property type="entry name" value="DAGK_cat"/>
    <property type="match status" value="1"/>
</dbReference>
<dbReference type="Proteomes" id="UP000268192">
    <property type="component" value="Chromosome"/>
</dbReference>
<dbReference type="Gene3D" id="2.60.200.40">
    <property type="match status" value="1"/>
</dbReference>
<dbReference type="AlphaFoldDB" id="A0A3S9BAC6"/>
<keyword evidence="2" id="KW-0418">Kinase</keyword>
<dbReference type="PANTHER" id="PTHR30492">
    <property type="entry name" value="METHYLGLYOXAL SYNTHASE"/>
    <property type="match status" value="1"/>
</dbReference>
<dbReference type="InterPro" id="IPR016064">
    <property type="entry name" value="NAD/diacylglycerol_kinase_sf"/>
</dbReference>
<dbReference type="GO" id="GO:0005829">
    <property type="term" value="C:cytosol"/>
    <property type="evidence" value="ECO:0007669"/>
    <property type="project" value="TreeGrafter"/>
</dbReference>
<proteinExistence type="predicted"/>
<keyword evidence="2" id="KW-0808">Transferase</keyword>
<accession>A0A3S9BAC6</accession>
<evidence type="ECO:0000313" key="3">
    <source>
        <dbReference type="Proteomes" id="UP000268192"/>
    </source>
</evidence>
<evidence type="ECO:0000259" key="1">
    <source>
        <dbReference type="PROSITE" id="PS50146"/>
    </source>
</evidence>
<dbReference type="InterPro" id="IPR017438">
    <property type="entry name" value="ATP-NAD_kinase_N"/>
</dbReference>
<name>A0A3S9BAC6_9HYPH</name>
<gene>
    <name evidence="2" type="ORF">D5400_16455</name>
</gene>
<dbReference type="SUPFAM" id="SSF111331">
    <property type="entry name" value="NAD kinase/diacylglycerol kinase-like"/>
    <property type="match status" value="1"/>
</dbReference>
<dbReference type="InterPro" id="IPR001206">
    <property type="entry name" value="Diacylglycerol_kinase_cat_dom"/>
</dbReference>
<dbReference type="PANTHER" id="PTHR30492:SF0">
    <property type="entry name" value="METHYLGLYOXAL SYNTHASE"/>
    <property type="match status" value="1"/>
</dbReference>
<evidence type="ECO:0000313" key="2">
    <source>
        <dbReference type="EMBL" id="AZN73889.1"/>
    </source>
</evidence>
<keyword evidence="3" id="KW-1185">Reference proteome</keyword>
<dbReference type="RefSeq" id="WP_126010975.1">
    <property type="nucleotide sequence ID" value="NZ_CP032509.1"/>
</dbReference>
<sequence length="317" mass="34107">MNVHAVFNRDGGTFRTMDMDAFCQTATRIFEAHGHTLTCENVTGKQIKRKLEAVAAKGDVDVLLAGGGDGTISTAAGIAWKAGMPLGVVPAGTMNLVARTLKVPLDLEEALESLAAGEIMDADIASANGRAFVHQFSIGMQARMVRLRNSYSFKSRFQKIIATSRAAMGVILDPPVFKVSIDIDGKSETRKVSAIAVSNNHYGNDSLLYADTLTGGQLGIYIAKPLSTAGMTRLAADILRRRFRDNENIDEIGAMKVHLYFPKLYSKARAVIDGELVELERDVTILLHPGELKILAPSQTALDAKGASTGKQSRKSS</sequence>
<reference evidence="2 3" key="1">
    <citation type="submission" date="2018-09" db="EMBL/GenBank/DDBJ databases">
        <title>Marinorhizobium profundi gen. nov., sp. nov., isolated from a deep-sea sediment sample from the New Britain Trench and proposal of Marinorhizobiaceae fam. nov. in the order Rhizobiales of the class Alphaproteobacteria.</title>
        <authorList>
            <person name="Cao J."/>
        </authorList>
    </citation>
    <scope>NUCLEOTIDE SEQUENCE [LARGE SCALE GENOMIC DNA]</scope>
    <source>
        <strain evidence="2 3">WS11</strain>
    </source>
</reference>
<dbReference type="GO" id="GO:0008929">
    <property type="term" value="F:methylglyoxal synthase activity"/>
    <property type="evidence" value="ECO:0007669"/>
    <property type="project" value="InterPro"/>
</dbReference>